<dbReference type="PANTHER" id="PTHR37936:SF3">
    <property type="entry name" value="TRANSPOSASE INSC FOR INSERTION ELEMENT IS2A-RELATED"/>
    <property type="match status" value="1"/>
</dbReference>
<dbReference type="Proteomes" id="UP000063308">
    <property type="component" value="Plasmid pNK6c"/>
</dbReference>
<dbReference type="EMBL" id="AP014687">
    <property type="protein sequence ID" value="BAR63478.1"/>
    <property type="molecule type" value="Genomic_DNA"/>
</dbReference>
<organism evidence="2 3">
    <name type="scientific">Bradyrhizobium diazoefficiens</name>
    <dbReference type="NCBI Taxonomy" id="1355477"/>
    <lineage>
        <taxon>Bacteria</taxon>
        <taxon>Pseudomonadati</taxon>
        <taxon>Pseudomonadota</taxon>
        <taxon>Alphaproteobacteria</taxon>
        <taxon>Hyphomicrobiales</taxon>
        <taxon>Nitrobacteraceae</taxon>
        <taxon>Bradyrhizobium</taxon>
    </lineage>
</organism>
<dbReference type="NCBIfam" id="NF047595">
    <property type="entry name" value="IS66_ISRel24_TnpA"/>
    <property type="match status" value="1"/>
</dbReference>
<feature type="compositionally biased region" description="Basic and acidic residues" evidence="1">
    <location>
        <begin position="7"/>
        <end position="22"/>
    </location>
</feature>
<dbReference type="InterPro" id="IPR010921">
    <property type="entry name" value="Trp_repressor/repl_initiator"/>
</dbReference>
<name>A0A0E4G196_9BRAD</name>
<dbReference type="PANTHER" id="PTHR37936">
    <property type="entry name" value="TRANSPOSASE INSC FOR INSERTION ELEMENT IS2A-RELATED"/>
    <property type="match status" value="1"/>
</dbReference>
<accession>A0A0E4G196</accession>
<protein>
    <submittedName>
        <fullName evidence="2">Transposase</fullName>
    </submittedName>
</protein>
<gene>
    <name evidence="2" type="ORF">NK6_c_71</name>
</gene>
<geneLocation type="plasmid" evidence="3">
    <name>pNK6c DNA</name>
</geneLocation>
<dbReference type="GO" id="GO:0004803">
    <property type="term" value="F:transposase activity"/>
    <property type="evidence" value="ECO:0007669"/>
    <property type="project" value="InterPro"/>
</dbReference>
<reference evidence="2 3" key="1">
    <citation type="submission" date="2014-11" db="EMBL/GenBank/DDBJ databases">
        <title>Symbiosis island explosion on the genome of extra-slow-growing strains of soybean bradyrhizobia with massive insertion sequences.</title>
        <authorList>
            <person name="Iida T."/>
            <person name="Minamisawa K."/>
        </authorList>
    </citation>
    <scope>NUCLEOTIDE SEQUENCE [LARGE SCALE GENOMIC DNA]</scope>
    <source>
        <strain evidence="2 3">NK6</strain>
        <plasmid evidence="3">pNK6c DNA</plasmid>
    </source>
</reference>
<sequence>MVCREVTMSKDSRKNSDKDRHTPILEHGADTLRRVEIITGTGRRRRWSTDAKAAIVAESFAPGASVSAVARGHDISPSLLFLWRRQTTRVKLAERRDGDVPPGFVPVAITGCGGELSSREEQAAIEIQVGAVRIRVRGTVDRRALCEVLAAVGTVGR</sequence>
<evidence type="ECO:0000256" key="1">
    <source>
        <dbReference type="SAM" id="MobiDB-lite"/>
    </source>
</evidence>
<evidence type="ECO:0000313" key="3">
    <source>
        <dbReference type="Proteomes" id="UP000063308"/>
    </source>
</evidence>
<evidence type="ECO:0000313" key="2">
    <source>
        <dbReference type="EMBL" id="BAR63478.1"/>
    </source>
</evidence>
<dbReference type="AlphaFoldDB" id="A0A0E4G196"/>
<proteinExistence type="predicted"/>
<feature type="region of interest" description="Disordered" evidence="1">
    <location>
        <begin position="1"/>
        <end position="22"/>
    </location>
</feature>
<dbReference type="InterPro" id="IPR002514">
    <property type="entry name" value="Transposase_8"/>
</dbReference>
<keyword evidence="2" id="KW-0614">Plasmid</keyword>
<dbReference type="Pfam" id="PF01527">
    <property type="entry name" value="HTH_Tnp_1"/>
    <property type="match status" value="1"/>
</dbReference>
<dbReference type="GO" id="GO:0043565">
    <property type="term" value="F:sequence-specific DNA binding"/>
    <property type="evidence" value="ECO:0007669"/>
    <property type="project" value="InterPro"/>
</dbReference>
<dbReference type="GO" id="GO:0006313">
    <property type="term" value="P:DNA transposition"/>
    <property type="evidence" value="ECO:0007669"/>
    <property type="project" value="InterPro"/>
</dbReference>
<dbReference type="SUPFAM" id="SSF48295">
    <property type="entry name" value="TrpR-like"/>
    <property type="match status" value="1"/>
</dbReference>